<dbReference type="InterPro" id="IPR017850">
    <property type="entry name" value="Alkaline_phosphatase_core_sf"/>
</dbReference>
<dbReference type="PANTHER" id="PTHR31956:SF1">
    <property type="entry name" value="NON-SPECIFIC PHOSPHOLIPASE C1"/>
    <property type="match status" value="1"/>
</dbReference>
<dbReference type="NCBIfam" id="TIGR03397">
    <property type="entry name" value="acid_phos_Burk"/>
    <property type="match status" value="1"/>
</dbReference>
<keyword evidence="1" id="KW-0378">Hydrolase</keyword>
<dbReference type="PANTHER" id="PTHR31956">
    <property type="entry name" value="NON-SPECIFIC PHOSPHOLIPASE C4-RELATED"/>
    <property type="match status" value="1"/>
</dbReference>
<evidence type="ECO:0000256" key="2">
    <source>
        <dbReference type="SAM" id="MobiDB-lite"/>
    </source>
</evidence>
<gene>
    <name evidence="3" type="ORF">Y958_16560</name>
</gene>
<reference evidence="3 4" key="1">
    <citation type="submission" date="2017-06" db="EMBL/GenBank/DDBJ databases">
        <title>Complete genome sequence of Nitrospirillum amazonense strain CBAmC, an endophytic nitrogen-fixing and plant growth-promoting bacterium, isolated from sugarcane.</title>
        <authorList>
            <person name="Schwab S."/>
            <person name="dos Santos Teixeira K.R."/>
            <person name="Simoes Araujo J.L."/>
            <person name="Soares Vidal M."/>
            <person name="Borges de Freitas H.R."/>
            <person name="Rivello Crivelaro A.L."/>
            <person name="Bueno de Camargo Nunes A."/>
            <person name="dos Santos C.M."/>
            <person name="Palmeira da Silva Rosa D."/>
            <person name="da Silva Padilha D."/>
            <person name="da Silva E."/>
            <person name="Araujo Terra L."/>
            <person name="Soares Mendes V."/>
            <person name="Farinelli L."/>
            <person name="Magalhaes Cruz L."/>
            <person name="Baldani J.I."/>
        </authorList>
    </citation>
    <scope>NUCLEOTIDE SEQUENCE [LARGE SCALE GENOMIC DNA]</scope>
    <source>
        <strain evidence="3 4">CBAmC</strain>
    </source>
</reference>
<dbReference type="Pfam" id="PF04185">
    <property type="entry name" value="Phosphoesterase"/>
    <property type="match status" value="1"/>
</dbReference>
<protein>
    <submittedName>
        <fullName evidence="3">Acid phosphatase</fullName>
    </submittedName>
</protein>
<sequence>MSAYKTFSKSETRKKGNIMAVGMGRSGSLRQGVAAVALAAGIMAGFGDRAMAAKPADDLDKIKTVVVIYAENRGFDNLYGTFPGANGIADAPQDSLAQRDRDGSVLKELPPIWKGLTARGVTPEVTQAQTEHLPNQPFAIDDPKGFNQGQGVITRDLVHRFYENQMQIDGGKNDKFVAYADSGALVMGHYDGAKQAMWTLAHEYTLADNFFMGGFGGSFFNHFVLICSCAPYYPNADQGSAKGSISVVEPDRVSLTLAPNSPKSAIEGVPKFVNSGNLTPDFYAVNTMQPPYQPSANKPAQGGDPALADPANPTTLPPQTMTNIGDLLSQKKVSWAWYSGAWQATLDHGNAEPVPNFQYHHQPFNYFASTAPGTKARKEHLRDGGLEGKAFIKDIDAGKLPAVTFYKPQGNLTQHSGYADVASGDAHIADIVKHLQASPQWKNMLVVVTYDENGGYWDHVAPPKADRWGPGTRIPAIIISPYAKKAYVDHTFYDTTSILRFITRRFDLPKLEGIKQRDAALAANGSPALGDLTGALDLAQK</sequence>
<keyword evidence="4" id="KW-1185">Reference proteome</keyword>
<dbReference type="Proteomes" id="UP000197153">
    <property type="component" value="Chromosome 2"/>
</dbReference>
<evidence type="ECO:0000256" key="1">
    <source>
        <dbReference type="ARBA" id="ARBA00022801"/>
    </source>
</evidence>
<dbReference type="SUPFAM" id="SSF53649">
    <property type="entry name" value="Alkaline phosphatase-like"/>
    <property type="match status" value="1"/>
</dbReference>
<dbReference type="KEGG" id="nao:Y958_16560"/>
<organism evidence="3 4">
    <name type="scientific">Nitrospirillum viridazoti CBAmc</name>
    <dbReference type="NCBI Taxonomy" id="1441467"/>
    <lineage>
        <taxon>Bacteria</taxon>
        <taxon>Pseudomonadati</taxon>
        <taxon>Pseudomonadota</taxon>
        <taxon>Alphaproteobacteria</taxon>
        <taxon>Rhodospirillales</taxon>
        <taxon>Azospirillaceae</taxon>
        <taxon>Nitrospirillum</taxon>
        <taxon>Nitrospirillum viridazoti</taxon>
    </lineage>
</organism>
<name>A0A248JXV9_9PROT</name>
<dbReference type="InterPro" id="IPR007312">
    <property type="entry name" value="Phosphoesterase"/>
</dbReference>
<dbReference type="CDD" id="cd16013">
    <property type="entry name" value="AcpA"/>
    <property type="match status" value="1"/>
</dbReference>
<feature type="region of interest" description="Disordered" evidence="2">
    <location>
        <begin position="290"/>
        <end position="315"/>
    </location>
</feature>
<dbReference type="Gene3D" id="3.40.720.10">
    <property type="entry name" value="Alkaline Phosphatase, subunit A"/>
    <property type="match status" value="2"/>
</dbReference>
<evidence type="ECO:0000313" key="4">
    <source>
        <dbReference type="Proteomes" id="UP000197153"/>
    </source>
</evidence>
<proteinExistence type="predicted"/>
<dbReference type="InterPro" id="IPR017768">
    <property type="entry name" value="AcpA"/>
</dbReference>
<evidence type="ECO:0000313" key="3">
    <source>
        <dbReference type="EMBL" id="ASG23552.1"/>
    </source>
</evidence>
<dbReference type="AlphaFoldDB" id="A0A248JXV9"/>
<accession>A0A248JXV9</accession>
<dbReference type="GO" id="GO:0003993">
    <property type="term" value="F:acid phosphatase activity"/>
    <property type="evidence" value="ECO:0007669"/>
    <property type="project" value="InterPro"/>
</dbReference>
<dbReference type="EMBL" id="CP022111">
    <property type="protein sequence ID" value="ASG23552.1"/>
    <property type="molecule type" value="Genomic_DNA"/>
</dbReference>